<dbReference type="RefSeq" id="WP_011679269.1">
    <property type="nucleotide sequence ID" value="NZ_AP017936.1"/>
</dbReference>
<dbReference type="Proteomes" id="UP000469952">
    <property type="component" value="Unassembled WGS sequence"/>
</dbReference>
<dbReference type="STRING" id="1245.ARA02_01985"/>
<organism evidence="1 2">
    <name type="scientific">Leuconostoc mesenteroides</name>
    <dbReference type="NCBI Taxonomy" id="1245"/>
    <lineage>
        <taxon>Bacteria</taxon>
        <taxon>Bacillati</taxon>
        <taxon>Bacillota</taxon>
        <taxon>Bacilli</taxon>
        <taxon>Lactobacillales</taxon>
        <taxon>Lactobacillaceae</taxon>
        <taxon>Leuconostoc</taxon>
    </lineage>
</organism>
<gene>
    <name evidence="1" type="ORF">GFV13_02915</name>
</gene>
<dbReference type="AlphaFoldDB" id="A0A223XR50"/>
<dbReference type="GeneID" id="29576462"/>
<comment type="caution">
    <text evidence="1">The sequence shown here is derived from an EMBL/GenBank/DDBJ whole genome shotgun (WGS) entry which is preliminary data.</text>
</comment>
<reference evidence="1 2" key="1">
    <citation type="submission" date="2019-10" db="EMBL/GenBank/DDBJ databases">
        <title>WGS of Leuconostoc mesenteroides.</title>
        <authorList>
            <person name="Melo Bolivar J."/>
            <person name="Marino-Ramirez L."/>
            <person name="Villamil Diaz L.M."/>
        </authorList>
    </citation>
    <scope>NUCLEOTIDE SEQUENCE [LARGE SCALE GENOMIC DNA]</scope>
    <source>
        <strain evidence="1 2">M11</strain>
    </source>
</reference>
<evidence type="ECO:0000313" key="1">
    <source>
        <dbReference type="EMBL" id="MQR26248.1"/>
    </source>
</evidence>
<dbReference type="OrthoDB" id="9797193at2"/>
<sequence>MIKKRKLVFEFQNLLGNIITLFFGFAFAPMMALVFGNSYANVPQALNQLYLGFFCTIPLSMVFVGFSSLFSQEVEQGFTLRAELFGYSRVSQALHKFMALTVFVLLSSIIYSWIFLSHFNLPLPNAVIIGQMAIFQILNTAVYFIIVFILTTILKKFSRVYGISMISYFAIMIISGIMGNMDVGKLGDYLPIKLFVTNYTNHLNDTDYISGKIGLYLLILLGILGVILKVIVRNKNGNKHQY</sequence>
<evidence type="ECO:0000313" key="2">
    <source>
        <dbReference type="Proteomes" id="UP000469952"/>
    </source>
</evidence>
<protein>
    <submittedName>
        <fullName evidence="1">Uncharacterized protein</fullName>
    </submittedName>
</protein>
<accession>A0A223XR50</accession>
<dbReference type="OMA" id="NGNKHQY"/>
<proteinExistence type="predicted"/>
<name>A0A223XR50_LEUME</name>
<dbReference type="EMBL" id="WIPA01000003">
    <property type="protein sequence ID" value="MQR26248.1"/>
    <property type="molecule type" value="Genomic_DNA"/>
</dbReference>